<protein>
    <submittedName>
        <fullName evidence="1">Uncharacterized protein</fullName>
    </submittedName>
</protein>
<reference evidence="1 2" key="1">
    <citation type="submission" date="2020-03" db="EMBL/GenBank/DDBJ databases">
        <title>WGS of actinomycetes isolated from Thailand.</title>
        <authorList>
            <person name="Thawai C."/>
        </authorList>
    </citation>
    <scope>NUCLEOTIDE SEQUENCE [LARGE SCALE GENOMIC DNA]</scope>
    <source>
        <strain evidence="1 2">HSS6-12</strain>
    </source>
</reference>
<organism evidence="1 2">
    <name type="scientific">Micromonospora thermarum</name>
    <dbReference type="NCBI Taxonomy" id="2720024"/>
    <lineage>
        <taxon>Bacteria</taxon>
        <taxon>Bacillati</taxon>
        <taxon>Actinomycetota</taxon>
        <taxon>Actinomycetes</taxon>
        <taxon>Micromonosporales</taxon>
        <taxon>Micromonosporaceae</taxon>
        <taxon>Micromonospora</taxon>
    </lineage>
</organism>
<dbReference type="RefSeq" id="WP_168002100.1">
    <property type="nucleotide sequence ID" value="NZ_JAATEO010000018.1"/>
</dbReference>
<gene>
    <name evidence="1" type="ORF">HCJ94_17505</name>
</gene>
<comment type="caution">
    <text evidence="1">The sequence shown here is derived from an EMBL/GenBank/DDBJ whole genome shotgun (WGS) entry which is preliminary data.</text>
</comment>
<sequence>MGLYSPQVPDLSAGRATLAQLQRDLPDILRFAEVPASTRVRLHVEYARELAGVPVAVRVRMDQHVIARNEVANRVANMVLTRPDERQRLESAHRTRTGDLLLICTVASDRINDLGAQLHPSGEAAVVVCAVDETLIWTTEIANSGDLNEAARPLDEWGDSESITIGELMERDVSRQVARPALLLAA</sequence>
<evidence type="ECO:0000313" key="1">
    <source>
        <dbReference type="EMBL" id="NJP33731.1"/>
    </source>
</evidence>
<proteinExistence type="predicted"/>
<name>A0ABX0Z7A2_9ACTN</name>
<dbReference type="EMBL" id="JAATEO010000018">
    <property type="protein sequence ID" value="NJP33731.1"/>
    <property type="molecule type" value="Genomic_DNA"/>
</dbReference>
<evidence type="ECO:0000313" key="2">
    <source>
        <dbReference type="Proteomes" id="UP000783871"/>
    </source>
</evidence>
<accession>A0ABX0Z7A2</accession>
<dbReference type="Proteomes" id="UP000783871">
    <property type="component" value="Unassembled WGS sequence"/>
</dbReference>
<keyword evidence="2" id="KW-1185">Reference proteome</keyword>